<keyword evidence="6" id="KW-0963">Cytoplasm</keyword>
<dbReference type="Pfam" id="PF01295">
    <property type="entry name" value="Adenylate_cycl"/>
    <property type="match status" value="1"/>
</dbReference>
<accession>A0A2M8S4U9</accession>
<comment type="caution">
    <text evidence="14">The sequence shown here is derived from an EMBL/GenBank/DDBJ whole genome shotgun (WGS) entry which is preliminary data.</text>
</comment>
<dbReference type="RefSeq" id="WP_100288097.1">
    <property type="nucleotide sequence ID" value="NZ_PHHA01000003.1"/>
</dbReference>
<sequence length="835" mass="97184">MHYDLELAKKRIERLDKARIARALEGATTEFQHVFQLLPLLLHLNHSGLPGFLPDAAEGIADFVLSDYQRKYLMMNLPTEQANTLIQKITQKQTALLPVIEGVYVMGSISSVAQTTESDLDIWVCHRSQLSSNERDKLLQKAIALQNWARNFKVEMNLFFMDQQRFRSFQHVDSLSTENSGSAQHILLLDEFYRSTIRLAGKPLLWLHLAVKDEQYYDKEVQRLVQEQQLDLNQWVDFGGLGALSANEYFGATLWQLFKGIDSPYKAVIKILLLEAYSWEYPQTNLVALDFKQRFLHGENGHFEQFDPYMAMLDRVTEYLTRIEDFSRLDFVRRCFYAKAHDSKNEHIANWRNQQLAQLVENWQWPPALIEELNQRGQWKIKRVKQTYNRLVQVLMLSYRNLVNFARKHKVDASIMPQDITVLTRKLYTAFEELPNKITLLNPQISNDLSENHLTFIEVNDSRHLKAGWYLVNQAPYINELSQMRYVEFNPHLHKLVAWAYFNGLLTANTELHISSRRVSLETLREFVADLRLSLPATMPPATDADLQRNCKIRDLMVVVNLNTDPTQHLSNDSLKQQIQQSDLFSFGAEEKSLVGSVALIYRNMWNEIRTLHFEGANAILTALKTLSYKIHKGATAPTIHVFCYSQYYRQALRNVLSVLIHKCVNVQTGYAINQQPINMLRVAGKTWQFFFEEKGINLQEIKGVPVLGDTPFGQTLQQKITPPEVKVDRTLKYPFEIDFFASEGFLQFFFEDNQDQTFNVYILDELNRIEIYRNCEGEKEQKIREINRIYTTANGNGENPYCIVQHDFNYPQFYQLISQNGQARIVPFHSRIAH</sequence>
<evidence type="ECO:0000256" key="4">
    <source>
        <dbReference type="ARBA" id="ARBA00012201"/>
    </source>
</evidence>
<dbReference type="GO" id="GO:0005524">
    <property type="term" value="F:ATP binding"/>
    <property type="evidence" value="ECO:0007669"/>
    <property type="project" value="UniProtKB-KW"/>
</dbReference>
<evidence type="ECO:0000256" key="8">
    <source>
        <dbReference type="ARBA" id="ARBA00022840"/>
    </source>
</evidence>
<reference evidence="14 15" key="1">
    <citation type="submission" date="2017-11" db="EMBL/GenBank/DDBJ databases">
        <title>Reclassification of Bisgaard taxon 7 as Conservatibacter flavescens gen. nov., sp. nov.</title>
        <authorList>
            <person name="Christensen H."/>
        </authorList>
    </citation>
    <scope>NUCLEOTIDE SEQUENCE [LARGE SCALE GENOMIC DNA]</scope>
    <source>
        <strain evidence="14 15">7_4</strain>
    </source>
</reference>
<dbReference type="Pfam" id="PF12633">
    <property type="entry name" value="Adenyl_cycl_N"/>
    <property type="match status" value="1"/>
</dbReference>
<name>A0A2M8S4U9_9PAST</name>
<evidence type="ECO:0000259" key="13">
    <source>
        <dbReference type="Pfam" id="PF12633"/>
    </source>
</evidence>
<dbReference type="AlphaFoldDB" id="A0A2M8S4U9"/>
<dbReference type="EMBL" id="PHHA01000003">
    <property type="protein sequence ID" value="PJG86165.1"/>
    <property type="molecule type" value="Genomic_DNA"/>
</dbReference>
<dbReference type="PIRSF" id="PIRSF001444">
    <property type="entry name" value="Adenylate_cycl"/>
    <property type="match status" value="1"/>
</dbReference>
<dbReference type="NCBIfam" id="NF006978">
    <property type="entry name" value="PRK09450.1-2"/>
    <property type="match status" value="1"/>
</dbReference>
<dbReference type="InterPro" id="IPR024685">
    <property type="entry name" value="Adenylate_cyclase_1_N"/>
</dbReference>
<protein>
    <recommendedName>
        <fullName evidence="5">Adenylate cyclase</fullName>
        <ecNumber evidence="4">4.6.1.1</ecNumber>
    </recommendedName>
    <alternativeName>
        <fullName evidence="11">ATP pyrophosphate-lyase</fullName>
    </alternativeName>
    <alternativeName>
        <fullName evidence="12">Adenylyl cyclase</fullName>
    </alternativeName>
</protein>
<dbReference type="InterPro" id="IPR000274">
    <property type="entry name" value="Adenylate_cyclase_1"/>
</dbReference>
<evidence type="ECO:0000256" key="9">
    <source>
        <dbReference type="ARBA" id="ARBA00022998"/>
    </source>
</evidence>
<keyword evidence="10" id="KW-0456">Lyase</keyword>
<evidence type="ECO:0000256" key="11">
    <source>
        <dbReference type="ARBA" id="ARBA00032597"/>
    </source>
</evidence>
<evidence type="ECO:0000256" key="3">
    <source>
        <dbReference type="ARBA" id="ARBA00007901"/>
    </source>
</evidence>
<dbReference type="GO" id="GO:0006171">
    <property type="term" value="P:cAMP biosynthetic process"/>
    <property type="evidence" value="ECO:0007669"/>
    <property type="project" value="UniProtKB-KW"/>
</dbReference>
<comment type="catalytic activity">
    <reaction evidence="1">
        <text>ATP = 3',5'-cyclic AMP + diphosphate</text>
        <dbReference type="Rhea" id="RHEA:15389"/>
        <dbReference type="ChEBI" id="CHEBI:30616"/>
        <dbReference type="ChEBI" id="CHEBI:33019"/>
        <dbReference type="ChEBI" id="CHEBI:58165"/>
        <dbReference type="EC" id="4.6.1.1"/>
    </reaction>
</comment>
<evidence type="ECO:0000313" key="14">
    <source>
        <dbReference type="EMBL" id="PJG86165.1"/>
    </source>
</evidence>
<dbReference type="PROSITE" id="PS01093">
    <property type="entry name" value="ADENYLATE_CYCLASE_1_2"/>
    <property type="match status" value="1"/>
</dbReference>
<feature type="domain" description="Adenylate cyclase class-I N-terminal" evidence="13">
    <location>
        <begin position="5"/>
        <end position="206"/>
    </location>
</feature>
<keyword evidence="15" id="KW-1185">Reference proteome</keyword>
<evidence type="ECO:0000313" key="15">
    <source>
        <dbReference type="Proteomes" id="UP000229329"/>
    </source>
</evidence>
<gene>
    <name evidence="14" type="ORF">CVP05_03055</name>
</gene>
<dbReference type="GO" id="GO:0005737">
    <property type="term" value="C:cytoplasm"/>
    <property type="evidence" value="ECO:0007669"/>
    <property type="project" value="UniProtKB-SubCell"/>
</dbReference>
<evidence type="ECO:0000256" key="12">
    <source>
        <dbReference type="ARBA" id="ARBA00032637"/>
    </source>
</evidence>
<keyword evidence="9" id="KW-0115">cAMP biosynthesis</keyword>
<evidence type="ECO:0000256" key="1">
    <source>
        <dbReference type="ARBA" id="ARBA00001593"/>
    </source>
</evidence>
<dbReference type="OrthoDB" id="5571448at2"/>
<dbReference type="InterPro" id="IPR043519">
    <property type="entry name" value="NT_sf"/>
</dbReference>
<dbReference type="GO" id="GO:0004016">
    <property type="term" value="F:adenylate cyclase activity"/>
    <property type="evidence" value="ECO:0007669"/>
    <property type="project" value="UniProtKB-EC"/>
</dbReference>
<dbReference type="Gene3D" id="3.30.460.10">
    <property type="entry name" value="Beta Polymerase, domain 2"/>
    <property type="match status" value="1"/>
</dbReference>
<evidence type="ECO:0000256" key="7">
    <source>
        <dbReference type="ARBA" id="ARBA00022741"/>
    </source>
</evidence>
<keyword evidence="7" id="KW-0547">Nucleotide-binding</keyword>
<dbReference type="Proteomes" id="UP000229329">
    <property type="component" value="Unassembled WGS sequence"/>
</dbReference>
<dbReference type="EC" id="4.6.1.1" evidence="4"/>
<keyword evidence="8" id="KW-0067">ATP-binding</keyword>
<evidence type="ECO:0000256" key="5">
    <source>
        <dbReference type="ARBA" id="ARBA00021420"/>
    </source>
</evidence>
<evidence type="ECO:0000256" key="2">
    <source>
        <dbReference type="ARBA" id="ARBA00004496"/>
    </source>
</evidence>
<dbReference type="InterPro" id="IPR024686">
    <property type="entry name" value="Adenylate_cyclase_1_CS"/>
</dbReference>
<organism evidence="14 15">
    <name type="scientific">Conservatibacter flavescens</name>
    <dbReference type="NCBI Taxonomy" id="28161"/>
    <lineage>
        <taxon>Bacteria</taxon>
        <taxon>Pseudomonadati</taxon>
        <taxon>Pseudomonadota</taxon>
        <taxon>Gammaproteobacteria</taxon>
        <taxon>Pasteurellales</taxon>
        <taxon>Pasteurellaceae</taxon>
        <taxon>Conservatibacter</taxon>
    </lineage>
</organism>
<dbReference type="PANTHER" id="PTHR38760:SF1">
    <property type="entry name" value="ADENYLATE CYCLASE"/>
    <property type="match status" value="1"/>
</dbReference>
<evidence type="ECO:0000256" key="6">
    <source>
        <dbReference type="ARBA" id="ARBA00022490"/>
    </source>
</evidence>
<comment type="subcellular location">
    <subcellularLocation>
        <location evidence="2">Cytoplasm</location>
    </subcellularLocation>
</comment>
<comment type="similarity">
    <text evidence="3">Belongs to the adenylyl cyclase class-1 family.</text>
</comment>
<evidence type="ECO:0000256" key="10">
    <source>
        <dbReference type="ARBA" id="ARBA00023239"/>
    </source>
</evidence>
<proteinExistence type="inferred from homology"/>
<dbReference type="PANTHER" id="PTHR38760">
    <property type="entry name" value="ADENYLATE CYCLASE"/>
    <property type="match status" value="1"/>
</dbReference>